<protein>
    <submittedName>
        <fullName evidence="1">Uncharacterized protein</fullName>
    </submittedName>
</protein>
<evidence type="ECO:0000313" key="2">
    <source>
        <dbReference type="Proteomes" id="UP000005038"/>
    </source>
</evidence>
<accession>H5TRV6</accession>
<reference evidence="1" key="1">
    <citation type="submission" date="2012-02" db="EMBL/GenBank/DDBJ databases">
        <title>Whole genome shotgun sequence of Gordonia otitidis NBRC 100426.</title>
        <authorList>
            <person name="Yoshida I."/>
            <person name="Hosoyama A."/>
            <person name="Tsuchikane K."/>
            <person name="Katsumata H."/>
            <person name="Yamazaki S."/>
            <person name="Fujita N."/>
        </authorList>
    </citation>
    <scope>NUCLEOTIDE SEQUENCE [LARGE SCALE GENOMIC DNA]</scope>
    <source>
        <strain evidence="1">NBRC 100426</strain>
    </source>
</reference>
<organism evidence="1 2">
    <name type="scientific">Gordonia otitidis (strain DSM 44809 / CCUG 52243 / JCM 12355 / NBRC 100426 / IFM 10032)</name>
    <dbReference type="NCBI Taxonomy" id="1108044"/>
    <lineage>
        <taxon>Bacteria</taxon>
        <taxon>Bacillati</taxon>
        <taxon>Actinomycetota</taxon>
        <taxon>Actinomycetes</taxon>
        <taxon>Mycobacteriales</taxon>
        <taxon>Gordoniaceae</taxon>
        <taxon>Gordonia</taxon>
    </lineage>
</organism>
<keyword evidence="2" id="KW-1185">Reference proteome</keyword>
<name>H5TRV6_GORO1</name>
<sequence>MPNTRTPIAISDLFTEIPDWIDFAEVPDGAEFFTRRGLPYSKSGRGSAVQLFDDDDVDVDVADDADVFDDWPYFAAPQRDERSA</sequence>
<dbReference type="AlphaFoldDB" id="H5TRV6"/>
<dbReference type="RefSeq" id="WP_007240398.1">
    <property type="nucleotide sequence ID" value="NZ_BAFB01000202.1"/>
</dbReference>
<dbReference type="Proteomes" id="UP000005038">
    <property type="component" value="Unassembled WGS sequence"/>
</dbReference>
<dbReference type="OrthoDB" id="9768354at2"/>
<proteinExistence type="predicted"/>
<gene>
    <name evidence="1" type="ORF">GOOTI_202_00700</name>
</gene>
<comment type="caution">
    <text evidence="1">The sequence shown here is derived from an EMBL/GenBank/DDBJ whole genome shotgun (WGS) entry which is preliminary data.</text>
</comment>
<evidence type="ECO:0000313" key="1">
    <source>
        <dbReference type="EMBL" id="GAB36214.1"/>
    </source>
</evidence>
<dbReference type="STRING" id="1108044.GOOTI_202_00700"/>
<dbReference type="EMBL" id="BAFB01000202">
    <property type="protein sequence ID" value="GAB36214.1"/>
    <property type="molecule type" value="Genomic_DNA"/>
</dbReference>